<feature type="transmembrane region" description="Helical" evidence="7">
    <location>
        <begin position="189"/>
        <end position="211"/>
    </location>
</feature>
<comment type="caution">
    <text evidence="9">The sequence shown here is derived from an EMBL/GenBank/DDBJ whole genome shotgun (WGS) entry which is preliminary data.</text>
</comment>
<evidence type="ECO:0000259" key="8">
    <source>
        <dbReference type="Pfam" id="PF20684"/>
    </source>
</evidence>
<proteinExistence type="inferred from homology"/>
<sequence>MTAITVDTSEAVTGGSKQLELSLVAWIFTSLAIVTVFGKIYTTTFVLRRPGWDDLMIFLSLLASIVASGLIQASVDLGLGKHTAEVQAQPGGLAGMVTTKKLQVLGYPFNILAYSLPNVAILILIERLVGHTETVSRTFLRGVVVVQLILAFVSVIIIFVQCQPTAYSWDQTIEGGKCWDPNVFNYTSYVVSAVTAFTDLVLAVVPISAFWKLQMKLHQKIEMAVMLGLTLISAIFTVVKATYLPLFNDRVDPLYNVVILVVWGLIEQNIVIMAASIPTLRPLFRHIRKKGPFTTPTSYIRSGNNTKERRTSVSEVPLEQMKVNVARGSRRSFEMLNSSDELHEEQRPQAAARWE</sequence>
<evidence type="ECO:0000313" key="9">
    <source>
        <dbReference type="EMBL" id="CAH0047727.1"/>
    </source>
</evidence>
<reference evidence="9 10" key="2">
    <citation type="submission" date="2021-10" db="EMBL/GenBank/DDBJ databases">
        <authorList>
            <person name="Piombo E."/>
        </authorList>
    </citation>
    <scope>NUCLEOTIDE SEQUENCE [LARGE SCALE GENOMIC DNA]</scope>
</reference>
<evidence type="ECO:0000313" key="10">
    <source>
        <dbReference type="Proteomes" id="UP000775872"/>
    </source>
</evidence>
<feature type="transmembrane region" description="Helical" evidence="7">
    <location>
        <begin position="138"/>
        <end position="160"/>
    </location>
</feature>
<feature type="transmembrane region" description="Helical" evidence="7">
    <location>
        <begin position="223"/>
        <end position="243"/>
    </location>
</feature>
<evidence type="ECO:0000256" key="5">
    <source>
        <dbReference type="ARBA" id="ARBA00038359"/>
    </source>
</evidence>
<keyword evidence="10" id="KW-1185">Reference proteome</keyword>
<feature type="transmembrane region" description="Helical" evidence="7">
    <location>
        <begin position="105"/>
        <end position="126"/>
    </location>
</feature>
<keyword evidence="2 7" id="KW-0812">Transmembrane</keyword>
<dbReference type="InterPro" id="IPR049326">
    <property type="entry name" value="Rhodopsin_dom_fungi"/>
</dbReference>
<organism evidence="9 10">
    <name type="scientific">Clonostachys solani</name>
    <dbReference type="NCBI Taxonomy" id="160281"/>
    <lineage>
        <taxon>Eukaryota</taxon>
        <taxon>Fungi</taxon>
        <taxon>Dikarya</taxon>
        <taxon>Ascomycota</taxon>
        <taxon>Pezizomycotina</taxon>
        <taxon>Sordariomycetes</taxon>
        <taxon>Hypocreomycetidae</taxon>
        <taxon>Hypocreales</taxon>
        <taxon>Bionectriaceae</taxon>
        <taxon>Clonostachys</taxon>
    </lineage>
</organism>
<evidence type="ECO:0000256" key="4">
    <source>
        <dbReference type="ARBA" id="ARBA00023136"/>
    </source>
</evidence>
<accession>A0A9N9Z280</accession>
<keyword evidence="3 7" id="KW-1133">Transmembrane helix</keyword>
<keyword evidence="4 7" id="KW-0472">Membrane</keyword>
<dbReference type="PANTHER" id="PTHR33048:SF155">
    <property type="entry name" value="INTEGRAL MEMBRANE PROTEIN"/>
    <property type="match status" value="1"/>
</dbReference>
<dbReference type="Proteomes" id="UP000775872">
    <property type="component" value="Unassembled WGS sequence"/>
</dbReference>
<feature type="transmembrane region" description="Helical" evidence="7">
    <location>
        <begin position="55"/>
        <end position="75"/>
    </location>
</feature>
<gene>
    <name evidence="9" type="ORF">CSOL1703_00013745</name>
</gene>
<dbReference type="AlphaFoldDB" id="A0A9N9Z280"/>
<dbReference type="GO" id="GO:0016020">
    <property type="term" value="C:membrane"/>
    <property type="evidence" value="ECO:0007669"/>
    <property type="project" value="UniProtKB-SubCell"/>
</dbReference>
<dbReference type="OrthoDB" id="3923077at2759"/>
<feature type="domain" description="Rhodopsin" evidence="8">
    <location>
        <begin position="40"/>
        <end position="285"/>
    </location>
</feature>
<evidence type="ECO:0000256" key="3">
    <source>
        <dbReference type="ARBA" id="ARBA00022989"/>
    </source>
</evidence>
<evidence type="ECO:0000256" key="7">
    <source>
        <dbReference type="SAM" id="Phobius"/>
    </source>
</evidence>
<dbReference type="InterPro" id="IPR052337">
    <property type="entry name" value="SAT4-like"/>
</dbReference>
<name>A0A9N9Z280_9HYPO</name>
<comment type="subcellular location">
    <subcellularLocation>
        <location evidence="1">Membrane</location>
        <topology evidence="1">Multi-pass membrane protein</topology>
    </subcellularLocation>
</comment>
<evidence type="ECO:0000256" key="1">
    <source>
        <dbReference type="ARBA" id="ARBA00004141"/>
    </source>
</evidence>
<feature type="region of interest" description="Disordered" evidence="6">
    <location>
        <begin position="336"/>
        <end position="355"/>
    </location>
</feature>
<feature type="transmembrane region" description="Helical" evidence="7">
    <location>
        <begin position="23"/>
        <end position="43"/>
    </location>
</feature>
<comment type="similarity">
    <text evidence="5">Belongs to the SAT4 family.</text>
</comment>
<evidence type="ECO:0000256" key="2">
    <source>
        <dbReference type="ARBA" id="ARBA00022692"/>
    </source>
</evidence>
<dbReference type="EMBL" id="CABFOC020000031">
    <property type="protein sequence ID" value="CAH0047727.1"/>
    <property type="molecule type" value="Genomic_DNA"/>
</dbReference>
<evidence type="ECO:0000256" key="6">
    <source>
        <dbReference type="SAM" id="MobiDB-lite"/>
    </source>
</evidence>
<protein>
    <recommendedName>
        <fullName evidence="8">Rhodopsin domain-containing protein</fullName>
    </recommendedName>
</protein>
<dbReference type="Pfam" id="PF20684">
    <property type="entry name" value="Fung_rhodopsin"/>
    <property type="match status" value="1"/>
</dbReference>
<reference evidence="10" key="1">
    <citation type="submission" date="2019-06" db="EMBL/GenBank/DDBJ databases">
        <authorList>
            <person name="Broberg M."/>
        </authorList>
    </citation>
    <scope>NUCLEOTIDE SEQUENCE [LARGE SCALE GENOMIC DNA]</scope>
</reference>
<feature type="transmembrane region" description="Helical" evidence="7">
    <location>
        <begin position="255"/>
        <end position="280"/>
    </location>
</feature>
<dbReference type="PANTHER" id="PTHR33048">
    <property type="entry name" value="PTH11-LIKE INTEGRAL MEMBRANE PROTEIN (AFU_ORTHOLOGUE AFUA_5G11245)"/>
    <property type="match status" value="1"/>
</dbReference>